<dbReference type="Proteomes" id="UP000019486">
    <property type="component" value="Unassembled WGS sequence"/>
</dbReference>
<keyword evidence="9" id="KW-0574">Periplasm</keyword>
<dbReference type="PATRIC" id="fig|1385369.3.peg.6156"/>
<dbReference type="Gene3D" id="2.30.42.10">
    <property type="match status" value="2"/>
</dbReference>
<dbReference type="PANTHER" id="PTHR43343">
    <property type="entry name" value="PEPTIDASE S12"/>
    <property type="match status" value="1"/>
</dbReference>
<dbReference type="SMART" id="SM00228">
    <property type="entry name" value="PDZ"/>
    <property type="match status" value="2"/>
</dbReference>
<reference evidence="17 18" key="1">
    <citation type="submission" date="2013-08" db="EMBL/GenBank/DDBJ databases">
        <title>The genome sequence of Skermanella stibiiresistens.</title>
        <authorList>
            <person name="Zhu W."/>
            <person name="Wang G."/>
        </authorList>
    </citation>
    <scope>NUCLEOTIDE SEQUENCE [LARGE SCALE GENOMIC DNA]</scope>
    <source>
        <strain evidence="17 18">SB22</strain>
    </source>
</reference>
<keyword evidence="18" id="KW-1185">Reference proteome</keyword>
<dbReference type="Gene3D" id="2.40.10.120">
    <property type="match status" value="1"/>
</dbReference>
<feature type="active site" description="Charge relay system" evidence="14">
    <location>
        <position position="143"/>
    </location>
</feature>
<dbReference type="Pfam" id="PF13365">
    <property type="entry name" value="Trypsin_2"/>
    <property type="match status" value="1"/>
</dbReference>
<evidence type="ECO:0000313" key="18">
    <source>
        <dbReference type="Proteomes" id="UP000019486"/>
    </source>
</evidence>
<dbReference type="GO" id="GO:0004252">
    <property type="term" value="F:serine-type endopeptidase activity"/>
    <property type="evidence" value="ECO:0007669"/>
    <property type="project" value="InterPro"/>
</dbReference>
<evidence type="ECO:0000256" key="12">
    <source>
        <dbReference type="ARBA" id="ARBA00023016"/>
    </source>
</evidence>
<dbReference type="PROSITE" id="PS50106">
    <property type="entry name" value="PDZ"/>
    <property type="match status" value="1"/>
</dbReference>
<dbReference type="OrthoDB" id="9758917at2"/>
<evidence type="ECO:0000256" key="6">
    <source>
        <dbReference type="ARBA" id="ARBA00022670"/>
    </source>
</evidence>
<dbReference type="FunFam" id="2.40.10.120:FF:000007">
    <property type="entry name" value="Periplasmic serine endoprotease DegP-like"/>
    <property type="match status" value="1"/>
</dbReference>
<dbReference type="GO" id="GO:0042597">
    <property type="term" value="C:periplasmic space"/>
    <property type="evidence" value="ECO:0007669"/>
    <property type="project" value="UniProtKB-SubCell"/>
</dbReference>
<evidence type="ECO:0000256" key="9">
    <source>
        <dbReference type="ARBA" id="ARBA00022764"/>
    </source>
</evidence>
<evidence type="ECO:0000256" key="1">
    <source>
        <dbReference type="ARBA" id="ARBA00001772"/>
    </source>
</evidence>
<evidence type="ECO:0000256" key="10">
    <source>
        <dbReference type="ARBA" id="ARBA00022801"/>
    </source>
</evidence>
<feature type="binding site" evidence="15">
    <location>
        <begin position="245"/>
        <end position="247"/>
    </location>
    <ligand>
        <name>substrate</name>
    </ligand>
</feature>
<dbReference type="SUPFAM" id="SSF50494">
    <property type="entry name" value="Trypsin-like serine proteases"/>
    <property type="match status" value="1"/>
</dbReference>
<keyword evidence="10" id="KW-0378">Hydrolase</keyword>
<dbReference type="InterPro" id="IPR009003">
    <property type="entry name" value="Peptidase_S1_PA"/>
</dbReference>
<dbReference type="NCBIfam" id="TIGR02037">
    <property type="entry name" value="degP_htrA_DO"/>
    <property type="match status" value="1"/>
</dbReference>
<proteinExistence type="inferred from homology"/>
<evidence type="ECO:0000256" key="14">
    <source>
        <dbReference type="PIRSR" id="PIRSR611782-1"/>
    </source>
</evidence>
<evidence type="ECO:0000256" key="3">
    <source>
        <dbReference type="ARBA" id="ARBA00010541"/>
    </source>
</evidence>
<protein>
    <recommendedName>
        <fullName evidence="5">Probable periplasmic serine endoprotease DegP-like</fullName>
        <ecNumber evidence="4">3.4.21.107</ecNumber>
    </recommendedName>
    <alternativeName>
        <fullName evidence="13">Protease Do</fullName>
    </alternativeName>
</protein>
<dbReference type="GO" id="GO:0006508">
    <property type="term" value="P:proteolysis"/>
    <property type="evidence" value="ECO:0007669"/>
    <property type="project" value="UniProtKB-KW"/>
</dbReference>
<evidence type="ECO:0000256" key="7">
    <source>
        <dbReference type="ARBA" id="ARBA00022729"/>
    </source>
</evidence>
<dbReference type="AlphaFoldDB" id="W9GZA6"/>
<evidence type="ECO:0000256" key="11">
    <source>
        <dbReference type="ARBA" id="ARBA00022825"/>
    </source>
</evidence>
<name>W9GZA6_9PROT</name>
<feature type="binding site" evidence="15">
    <location>
        <position position="173"/>
    </location>
    <ligand>
        <name>substrate</name>
    </ligand>
</feature>
<evidence type="ECO:0000259" key="16">
    <source>
        <dbReference type="PROSITE" id="PS50106"/>
    </source>
</evidence>
<accession>W9GZA6</accession>
<evidence type="ECO:0000256" key="4">
    <source>
        <dbReference type="ARBA" id="ARBA00013035"/>
    </source>
</evidence>
<dbReference type="EC" id="3.4.21.107" evidence="4"/>
<comment type="similarity">
    <text evidence="3">Belongs to the peptidase S1C family.</text>
</comment>
<dbReference type="CDD" id="cd10839">
    <property type="entry name" value="cpPDZ1_DegP-like"/>
    <property type="match status" value="1"/>
</dbReference>
<evidence type="ECO:0000256" key="2">
    <source>
        <dbReference type="ARBA" id="ARBA00004418"/>
    </source>
</evidence>
<comment type="caution">
    <text evidence="17">The sequence shown here is derived from an EMBL/GenBank/DDBJ whole genome shotgun (WGS) entry which is preliminary data.</text>
</comment>
<gene>
    <name evidence="17" type="ORF">N825_23430</name>
</gene>
<feature type="domain" description="PDZ" evidence="16">
    <location>
        <begin position="286"/>
        <end position="382"/>
    </location>
</feature>
<organism evidence="17 18">
    <name type="scientific">Skermanella stibiiresistens SB22</name>
    <dbReference type="NCBI Taxonomy" id="1385369"/>
    <lineage>
        <taxon>Bacteria</taxon>
        <taxon>Pseudomonadati</taxon>
        <taxon>Pseudomonadota</taxon>
        <taxon>Alphaproteobacteria</taxon>
        <taxon>Rhodospirillales</taxon>
        <taxon>Azospirillaceae</taxon>
        <taxon>Skermanella</taxon>
    </lineage>
</organism>
<dbReference type="EMBL" id="AVFL01000035">
    <property type="protein sequence ID" value="EWY36818.1"/>
    <property type="molecule type" value="Genomic_DNA"/>
</dbReference>
<evidence type="ECO:0000256" key="15">
    <source>
        <dbReference type="PIRSR" id="PIRSR611782-2"/>
    </source>
</evidence>
<keyword evidence="6 17" id="KW-0645">Protease</keyword>
<feature type="active site" description="Charge relay system" evidence="14">
    <location>
        <position position="173"/>
    </location>
</feature>
<keyword evidence="7" id="KW-0732">Signal</keyword>
<dbReference type="Pfam" id="PF13180">
    <property type="entry name" value="PDZ_2"/>
    <property type="match status" value="1"/>
</dbReference>
<dbReference type="PANTHER" id="PTHR43343:SF3">
    <property type="entry name" value="PROTEASE DO-LIKE 8, CHLOROPLASTIC"/>
    <property type="match status" value="1"/>
</dbReference>
<sequence length="509" mass="52829">MISLSSVIRSPGGRLRNATAAFLLGTTILSGAATAVLPADAFAAGPVAVPGVSQELPGSFANLVDRVMPAVVNVSTVQGAAAAPERPGVPGMPEFPPGSPFEEFFRQFQEQQRGARPRQQERQQALGSGFIIDAGGYVVTNNHVIDGADEISVTLHDGTKLDAKLVGRDAKTDLALLKVDAGKSLPYLEFGDSDTARVGDWVIAIGNPFGLGGTVTSGIVSARGRDIQAGPYDDFLQLDASINRGNSGGPTFDVQGRVIGINTAIFSPNGGSVGIGFAIPSNLAKGVIAQLRENGSVSRGWLGVQIQQVTPEIADSLGLKQPKGALVADVTANSPASRAKLMAGDVILGLEGRPVDTIKDLTRMVADSKTGSTVKLDVLRKGRQETVSVKLDEMPDQQKVASATPAPEKSGTHTVLGMTLSSLDQASRRRYGLADGVDGVLVVGLEDGSGELNLRPGDVITEVGNEHVGAPDQVAAKVQEAKDAGRGAVLLRVNRQGTEQFVAVSIKKA</sequence>
<dbReference type="InterPro" id="IPR036034">
    <property type="entry name" value="PDZ_sf"/>
</dbReference>
<keyword evidence="8" id="KW-0677">Repeat</keyword>
<dbReference type="STRING" id="1385369.N825_23430"/>
<evidence type="ECO:0000256" key="8">
    <source>
        <dbReference type="ARBA" id="ARBA00022737"/>
    </source>
</evidence>
<comment type="subcellular location">
    <subcellularLocation>
        <location evidence="2">Periplasm</location>
    </subcellularLocation>
</comment>
<dbReference type="InterPro" id="IPR001478">
    <property type="entry name" value="PDZ"/>
</dbReference>
<feature type="binding site" evidence="15">
    <location>
        <position position="143"/>
    </location>
    <ligand>
        <name>substrate</name>
    </ligand>
</feature>
<feature type="active site" description="Charge relay system" evidence="14">
    <location>
        <position position="247"/>
    </location>
</feature>
<dbReference type="InterPro" id="IPR001940">
    <property type="entry name" value="Peptidase_S1C"/>
</dbReference>
<dbReference type="InterPro" id="IPR011782">
    <property type="entry name" value="Pept_S1C_Do"/>
</dbReference>
<evidence type="ECO:0000313" key="17">
    <source>
        <dbReference type="EMBL" id="EWY36818.1"/>
    </source>
</evidence>
<dbReference type="InterPro" id="IPR051201">
    <property type="entry name" value="Chloro_Bact_Ser_Proteases"/>
</dbReference>
<evidence type="ECO:0000256" key="13">
    <source>
        <dbReference type="ARBA" id="ARBA00032850"/>
    </source>
</evidence>
<keyword evidence="12" id="KW-0346">Stress response</keyword>
<keyword evidence="11" id="KW-0720">Serine protease</keyword>
<dbReference type="RefSeq" id="WP_037459981.1">
    <property type="nucleotide sequence ID" value="NZ_AVFL01000035.1"/>
</dbReference>
<dbReference type="SUPFAM" id="SSF50156">
    <property type="entry name" value="PDZ domain-like"/>
    <property type="match status" value="2"/>
</dbReference>
<dbReference type="PRINTS" id="PR00834">
    <property type="entry name" value="PROTEASES2C"/>
</dbReference>
<comment type="catalytic activity">
    <reaction evidence="1">
        <text>Acts on substrates that are at least partially unfolded. The cleavage site P1 residue is normally between a pair of hydrophobic residues, such as Val-|-Val.</text>
        <dbReference type="EC" id="3.4.21.107"/>
    </reaction>
</comment>
<evidence type="ECO:0000256" key="5">
    <source>
        <dbReference type="ARBA" id="ARBA00013958"/>
    </source>
</evidence>